<keyword evidence="2" id="KW-1185">Reference proteome</keyword>
<sequence>MIPTPDLSHLTQTDFVHVYEPAEDTFLLLDALEQEADELKKHPPLICLEIGSGSGCVSAFLGTILGPSVAIHLSTDINQHASSCTLATGRQNKIIIDPVTCSLAQPLLTRLTRSVDILLFNPPYVPTDTEEASIAQGGGGIAGAWAGGASGMEITDRFLKDVDGLLSDRGKLYLVALKQNDVSGICSRMLTEFNLQSKIVIQRRAGREHLFIIRFSRPNRCS</sequence>
<name>A0ACB8BPI8_9AGAM</name>
<protein>
    <submittedName>
        <fullName evidence="1">Uncharacterized protein</fullName>
    </submittedName>
</protein>
<evidence type="ECO:0000313" key="1">
    <source>
        <dbReference type="EMBL" id="KAH7927416.1"/>
    </source>
</evidence>
<proteinExistence type="predicted"/>
<comment type="caution">
    <text evidence="1">The sequence shown here is derived from an EMBL/GenBank/DDBJ whole genome shotgun (WGS) entry which is preliminary data.</text>
</comment>
<organism evidence="1 2">
    <name type="scientific">Leucogyrophana mollusca</name>
    <dbReference type="NCBI Taxonomy" id="85980"/>
    <lineage>
        <taxon>Eukaryota</taxon>
        <taxon>Fungi</taxon>
        <taxon>Dikarya</taxon>
        <taxon>Basidiomycota</taxon>
        <taxon>Agaricomycotina</taxon>
        <taxon>Agaricomycetes</taxon>
        <taxon>Agaricomycetidae</taxon>
        <taxon>Boletales</taxon>
        <taxon>Boletales incertae sedis</taxon>
        <taxon>Leucogyrophana</taxon>
    </lineage>
</organism>
<reference evidence="1" key="1">
    <citation type="journal article" date="2021" name="New Phytol.">
        <title>Evolutionary innovations through gain and loss of genes in the ectomycorrhizal Boletales.</title>
        <authorList>
            <person name="Wu G."/>
            <person name="Miyauchi S."/>
            <person name="Morin E."/>
            <person name="Kuo A."/>
            <person name="Drula E."/>
            <person name="Varga T."/>
            <person name="Kohler A."/>
            <person name="Feng B."/>
            <person name="Cao Y."/>
            <person name="Lipzen A."/>
            <person name="Daum C."/>
            <person name="Hundley H."/>
            <person name="Pangilinan J."/>
            <person name="Johnson J."/>
            <person name="Barry K."/>
            <person name="LaButti K."/>
            <person name="Ng V."/>
            <person name="Ahrendt S."/>
            <person name="Min B."/>
            <person name="Choi I.G."/>
            <person name="Park H."/>
            <person name="Plett J.M."/>
            <person name="Magnuson J."/>
            <person name="Spatafora J.W."/>
            <person name="Nagy L.G."/>
            <person name="Henrissat B."/>
            <person name="Grigoriev I.V."/>
            <person name="Yang Z.L."/>
            <person name="Xu J."/>
            <person name="Martin F.M."/>
        </authorList>
    </citation>
    <scope>NUCLEOTIDE SEQUENCE</scope>
    <source>
        <strain evidence="1">KUC20120723A-06</strain>
    </source>
</reference>
<dbReference type="EMBL" id="MU266367">
    <property type="protein sequence ID" value="KAH7927416.1"/>
    <property type="molecule type" value="Genomic_DNA"/>
</dbReference>
<accession>A0ACB8BPI8</accession>
<evidence type="ECO:0000313" key="2">
    <source>
        <dbReference type="Proteomes" id="UP000790709"/>
    </source>
</evidence>
<dbReference type="Proteomes" id="UP000790709">
    <property type="component" value="Unassembled WGS sequence"/>
</dbReference>
<gene>
    <name evidence="1" type="ORF">BV22DRAFT_1007089</name>
</gene>